<dbReference type="GO" id="GO:0009307">
    <property type="term" value="P:DNA restriction-modification system"/>
    <property type="evidence" value="ECO:0007669"/>
    <property type="project" value="InterPro"/>
</dbReference>
<gene>
    <name evidence="2" type="ORF">S01H1_63718</name>
</gene>
<dbReference type="InterPro" id="IPR011856">
    <property type="entry name" value="tRNA_endonuc-like_dom_sf"/>
</dbReference>
<comment type="caution">
    <text evidence="2">The sequence shown here is derived from an EMBL/GenBank/DDBJ whole genome shotgun (WGS) entry which is preliminary data.</text>
</comment>
<dbReference type="InterPro" id="IPR007560">
    <property type="entry name" value="Restrct_endonuc_IV_Mrr"/>
</dbReference>
<feature type="domain" description="Restriction endonuclease type IV Mrr" evidence="1">
    <location>
        <begin position="90"/>
        <end position="203"/>
    </location>
</feature>
<dbReference type="InterPro" id="IPR011335">
    <property type="entry name" value="Restrct_endonuc-II-like"/>
</dbReference>
<dbReference type="PANTHER" id="PTHR30015">
    <property type="entry name" value="MRR RESTRICTION SYSTEM PROTEIN"/>
    <property type="match status" value="1"/>
</dbReference>
<dbReference type="AlphaFoldDB" id="X0XMF4"/>
<accession>X0XMF4</accession>
<dbReference type="GO" id="GO:0003677">
    <property type="term" value="F:DNA binding"/>
    <property type="evidence" value="ECO:0007669"/>
    <property type="project" value="InterPro"/>
</dbReference>
<dbReference type="InterPro" id="IPR052906">
    <property type="entry name" value="Type_IV_Methyl-Rstrct_Enzyme"/>
</dbReference>
<dbReference type="PANTHER" id="PTHR30015:SF7">
    <property type="entry name" value="TYPE IV METHYL-DIRECTED RESTRICTION ENZYME ECOKMRR"/>
    <property type="match status" value="1"/>
</dbReference>
<sequence length="238" mass="26910">GKVTSPYEYKIDWGDGCPYRNRKTVEWIKEAKRDAIPVKLKTSLGSLLTVFSLNPRKQEIMTLLGPPPPGKPREVTGEELAKVIISRLFNLDPEMFEYFITHLLTLVGFEATTTQYINDKGVDVIGTLNPEGLANITLKAQVKRVGRHINNKEILMLRGTLGVDEHGVFITTGSFTRRAQIEAEAEGKKPIALIDGQTLVDLILEHYDELDEEYKQLLALSKREVPLRERFYTTVIKS</sequence>
<reference evidence="2" key="1">
    <citation type="journal article" date="2014" name="Front. Microbiol.">
        <title>High frequency of phylogenetically diverse reductive dehalogenase-homologous genes in deep subseafloor sedimentary metagenomes.</title>
        <authorList>
            <person name="Kawai M."/>
            <person name="Futagami T."/>
            <person name="Toyoda A."/>
            <person name="Takaki Y."/>
            <person name="Nishi S."/>
            <person name="Hori S."/>
            <person name="Arai W."/>
            <person name="Tsubouchi T."/>
            <person name="Morono Y."/>
            <person name="Uchiyama I."/>
            <person name="Ito T."/>
            <person name="Fujiyama A."/>
            <person name="Inagaki F."/>
            <person name="Takami H."/>
        </authorList>
    </citation>
    <scope>NUCLEOTIDE SEQUENCE</scope>
    <source>
        <strain evidence="2">Expedition CK06-06</strain>
    </source>
</reference>
<evidence type="ECO:0000313" key="2">
    <source>
        <dbReference type="EMBL" id="GAG37843.1"/>
    </source>
</evidence>
<evidence type="ECO:0000259" key="1">
    <source>
        <dbReference type="Pfam" id="PF04471"/>
    </source>
</evidence>
<dbReference type="Gene3D" id="3.40.1350.10">
    <property type="match status" value="1"/>
</dbReference>
<dbReference type="SUPFAM" id="SSF52980">
    <property type="entry name" value="Restriction endonuclease-like"/>
    <property type="match status" value="1"/>
</dbReference>
<dbReference type="Pfam" id="PF04471">
    <property type="entry name" value="Mrr_cat"/>
    <property type="match status" value="1"/>
</dbReference>
<dbReference type="EMBL" id="BARS01041956">
    <property type="protein sequence ID" value="GAG37843.1"/>
    <property type="molecule type" value="Genomic_DNA"/>
</dbReference>
<proteinExistence type="predicted"/>
<dbReference type="GO" id="GO:0015666">
    <property type="term" value="F:restriction endodeoxyribonuclease activity"/>
    <property type="evidence" value="ECO:0007669"/>
    <property type="project" value="TreeGrafter"/>
</dbReference>
<organism evidence="2">
    <name type="scientific">marine sediment metagenome</name>
    <dbReference type="NCBI Taxonomy" id="412755"/>
    <lineage>
        <taxon>unclassified sequences</taxon>
        <taxon>metagenomes</taxon>
        <taxon>ecological metagenomes</taxon>
    </lineage>
</organism>
<protein>
    <recommendedName>
        <fullName evidence="1">Restriction endonuclease type IV Mrr domain-containing protein</fullName>
    </recommendedName>
</protein>
<feature type="non-terminal residue" evidence="2">
    <location>
        <position position="1"/>
    </location>
</feature>
<name>X0XMF4_9ZZZZ</name>